<gene>
    <name evidence="2" type="ORF">MNB_SUP05-5-1032</name>
</gene>
<dbReference type="InterPro" id="IPR036255">
    <property type="entry name" value="YgfB-like_sf"/>
</dbReference>
<accession>A0A1W1CRP2</accession>
<dbReference type="Pfam" id="PF03695">
    <property type="entry name" value="UPF0149"/>
    <property type="match status" value="1"/>
</dbReference>
<organism evidence="2">
    <name type="scientific">hydrothermal vent metagenome</name>
    <dbReference type="NCBI Taxonomy" id="652676"/>
    <lineage>
        <taxon>unclassified sequences</taxon>
        <taxon>metagenomes</taxon>
        <taxon>ecological metagenomes</taxon>
    </lineage>
</organism>
<dbReference type="PANTHER" id="PTHR37528:SF1">
    <property type="entry name" value="UPF0149 PROTEIN YGFB"/>
    <property type="match status" value="1"/>
</dbReference>
<dbReference type="PANTHER" id="PTHR37528">
    <property type="entry name" value="UPF0149 PROTEIN YGFB"/>
    <property type="match status" value="1"/>
</dbReference>
<protein>
    <submittedName>
        <fullName evidence="2">FIG001590: Putative conserved exported protein</fullName>
    </submittedName>
</protein>
<dbReference type="SUPFAM" id="SSF101327">
    <property type="entry name" value="YgfB-like"/>
    <property type="match status" value="1"/>
</dbReference>
<evidence type="ECO:0000256" key="1">
    <source>
        <dbReference type="ARBA" id="ARBA00038308"/>
    </source>
</evidence>
<evidence type="ECO:0000313" key="2">
    <source>
        <dbReference type="EMBL" id="SFV68548.1"/>
    </source>
</evidence>
<dbReference type="EMBL" id="FPHJ01000061">
    <property type="protein sequence ID" value="SFV68548.1"/>
    <property type="molecule type" value="Genomic_DNA"/>
</dbReference>
<comment type="similarity">
    <text evidence="1">Belongs to the UPF0149 family.</text>
</comment>
<name>A0A1W1CRP2_9ZZZZ</name>
<reference evidence="2" key="1">
    <citation type="submission" date="2016-10" db="EMBL/GenBank/DDBJ databases">
        <authorList>
            <person name="de Groot N.N."/>
        </authorList>
    </citation>
    <scope>NUCLEOTIDE SEQUENCE</scope>
</reference>
<dbReference type="Gene3D" id="1.20.120.740">
    <property type="entry name" value="YgfB uncharacterised protein family UPF0149, PF03695"/>
    <property type="match status" value="1"/>
</dbReference>
<dbReference type="GO" id="GO:0005829">
    <property type="term" value="C:cytosol"/>
    <property type="evidence" value="ECO:0007669"/>
    <property type="project" value="TreeGrafter"/>
</dbReference>
<sequence>MAKKLPELTEVEHAMSHLNVDDDASYAHGVLCGMVVVKGKINLDEWLNEVIVSIDFNNLLEKQSHNLLTILFERTIAQLADPVLRFELLIIDENDDLQNQLKALKSWVSGFILGLGFGKIRTKNEEVLDIIKTLSLISGSTDEIENNDENENDFYEIAEFVRMGVLFIQEELHHNQKQHVPTTIKH</sequence>
<dbReference type="AlphaFoldDB" id="A0A1W1CRP2"/>
<proteinExistence type="inferred from homology"/>
<dbReference type="InterPro" id="IPR011978">
    <property type="entry name" value="YgfB-like"/>
</dbReference>